<protein>
    <submittedName>
        <fullName evidence="1">Uncharacterized protein</fullName>
    </submittedName>
</protein>
<dbReference type="Proteomes" id="UP000183050">
    <property type="component" value="Chromosome"/>
</dbReference>
<proteinExistence type="predicted"/>
<dbReference type="EMBL" id="CP018228">
    <property type="protein sequence ID" value="API52675.1"/>
    <property type="molecule type" value="Genomic_DNA"/>
</dbReference>
<reference evidence="1 2" key="1">
    <citation type="submission" date="2016-11" db="EMBL/GenBank/DDBJ databases">
        <title>Rhizobium leguminosarum bv. viciae strain Vaf12 isolated from Vavilovia formosa root nodules from Russia, Dagestan.</title>
        <authorList>
            <person name="Kimeklis A."/>
        </authorList>
    </citation>
    <scope>NUCLEOTIDE SEQUENCE [LARGE SCALE GENOMIC DNA]</scope>
    <source>
        <strain evidence="1 2">Vaf-108</strain>
    </source>
</reference>
<organism evidence="1 2">
    <name type="scientific">Rhizobium leguminosarum</name>
    <dbReference type="NCBI Taxonomy" id="384"/>
    <lineage>
        <taxon>Bacteria</taxon>
        <taxon>Pseudomonadati</taxon>
        <taxon>Pseudomonadota</taxon>
        <taxon>Alphaproteobacteria</taxon>
        <taxon>Hyphomicrobiales</taxon>
        <taxon>Rhizobiaceae</taxon>
        <taxon>Rhizobium/Agrobacterium group</taxon>
        <taxon>Rhizobium</taxon>
    </lineage>
</organism>
<evidence type="ECO:0000313" key="1">
    <source>
        <dbReference type="EMBL" id="API52675.1"/>
    </source>
</evidence>
<gene>
    <name evidence="1" type="ORF">BMW22_14555</name>
</gene>
<dbReference type="RefSeq" id="WP_072639138.1">
    <property type="nucleotide sequence ID" value="NZ_CP018228.1"/>
</dbReference>
<name>A0A1L3ZAJ3_RHILE</name>
<sequence>MAVDEVFQEYCSARRIAAFDVQSVHAHPMYRLLSDHFEAQIAQIEAEFPKIPRIRFGFYESDRFGAAADIWNNTAIIRISAAVPTMLTNFFAACLSHPNSYDPPLGSSVVLHPEGIRTTDETILDDIFNQGQLIDYSALDVLRTASIVLACCGFVFLHEFIHIRNGHVDLFQSQLGLLPMEEINTATSSKLTALDLQTMEWDADNIAYILNTALALENLLGKPLSQCSADEVLIAFHIYCVSLFLLFKLMELMEPKHLGTRKHPHPVLRIMFLIEKIPRLAAPLGMDTLGEHFDVDVIGAGEATWALVLGRPSFGVEEITTLMEEHIDHGPAILKQWIELRARLTPFNRGTTDLTRFLDE</sequence>
<accession>A0A1L3ZAJ3</accession>
<evidence type="ECO:0000313" key="2">
    <source>
        <dbReference type="Proteomes" id="UP000183050"/>
    </source>
</evidence>
<dbReference type="AlphaFoldDB" id="A0A1L3ZAJ3"/>